<protein>
    <recommendedName>
        <fullName evidence="5">Acyl-CoA synthetase</fullName>
    </recommendedName>
</protein>
<evidence type="ECO:0000259" key="2">
    <source>
        <dbReference type="Pfam" id="PF13193"/>
    </source>
</evidence>
<reference evidence="3 4" key="1">
    <citation type="submission" date="2019-08" db="EMBL/GenBank/DDBJ databases">
        <title>Hyperibacter terrae gen. nov., sp. nov. and Hyperibacter viscosus sp. nov., two new members in the family Rhodospirillaceae isolated from the rhizosphere of Hypericum perforatum.</title>
        <authorList>
            <person name="Noviana Z."/>
        </authorList>
    </citation>
    <scope>NUCLEOTIDE SEQUENCE [LARGE SCALE GENOMIC DNA]</scope>
    <source>
        <strain evidence="3 4">R5913</strain>
    </source>
</reference>
<dbReference type="Proteomes" id="UP000326202">
    <property type="component" value="Chromosome"/>
</dbReference>
<dbReference type="InterPro" id="IPR042099">
    <property type="entry name" value="ANL_N_sf"/>
</dbReference>
<organism evidence="3 4">
    <name type="scientific">Hypericibacter terrae</name>
    <dbReference type="NCBI Taxonomy" id="2602015"/>
    <lineage>
        <taxon>Bacteria</taxon>
        <taxon>Pseudomonadati</taxon>
        <taxon>Pseudomonadota</taxon>
        <taxon>Alphaproteobacteria</taxon>
        <taxon>Rhodospirillales</taxon>
        <taxon>Dongiaceae</taxon>
        <taxon>Hypericibacter</taxon>
    </lineage>
</organism>
<dbReference type="KEGG" id="htq:FRZ44_05890"/>
<evidence type="ECO:0000313" key="4">
    <source>
        <dbReference type="Proteomes" id="UP000326202"/>
    </source>
</evidence>
<gene>
    <name evidence="3" type="ORF">FRZ44_05890</name>
</gene>
<dbReference type="Pfam" id="PF00501">
    <property type="entry name" value="AMP-binding"/>
    <property type="match status" value="1"/>
</dbReference>
<dbReference type="EMBL" id="CP042906">
    <property type="protein sequence ID" value="QEX15306.1"/>
    <property type="molecule type" value="Genomic_DNA"/>
</dbReference>
<dbReference type="InterPro" id="IPR000873">
    <property type="entry name" value="AMP-dep_synth/lig_dom"/>
</dbReference>
<dbReference type="PANTHER" id="PTHR43201:SF32">
    <property type="entry name" value="2-SUCCINYLBENZOATE--COA LIGASE, CHLOROPLASTIC_PEROXISOMAL"/>
    <property type="match status" value="1"/>
</dbReference>
<keyword evidence="4" id="KW-1185">Reference proteome</keyword>
<dbReference type="AlphaFoldDB" id="A0A5J6MKN4"/>
<evidence type="ECO:0008006" key="5">
    <source>
        <dbReference type="Google" id="ProtNLM"/>
    </source>
</evidence>
<dbReference type="SUPFAM" id="SSF56801">
    <property type="entry name" value="Acetyl-CoA synthetase-like"/>
    <property type="match status" value="1"/>
</dbReference>
<proteinExistence type="predicted"/>
<dbReference type="PROSITE" id="PS00455">
    <property type="entry name" value="AMP_BINDING"/>
    <property type="match status" value="1"/>
</dbReference>
<sequence length="521" mass="55606">METLLGAQIAGVASTINYLLNAEVIADLLTAENATVLVLTPPDADAAIWQKAQTVIERTTSLRHVVVLGRAGAGVRPMLDFAEMASRHRDDALEFEARASRETVCALFHTGGTTGRPKLVRLTHGNQIHAAWSFAQVHGFDETDAVIDGFPLFHVGGTITSGLSVLAAGGHIVIPSPYGLRDREAVRSYWRIVEAFRITIVGGVPTSIATLTDTPIADADISSVRMGVTGGAVCPKAVSERFVEQTGIRLFETYGMTETAAAIAFNPGRGTPLQGSVGFRAPFAQTRIASLDPSHRGAACPPLTSGLVLVKGPQVFPGYLDPKHNQGAWSPDGWLITGDVGYLTADQRLVLTGREKDLIVRSGHNINPADIEDVANEFPGVQISAAVGMPDAYAGEVPVLFAVAAPGARLDAGELQRHLEAHVAEPPAKPRRVFLIDALPMTAVGKITKGDLRDRAIIEKVRMEAEQIFGASITPTVAVARDEKLNTVVRVEIQATDSNSLQKLKDALEPLPQRYTVIARS</sequence>
<dbReference type="Pfam" id="PF13193">
    <property type="entry name" value="AMP-binding_C"/>
    <property type="match status" value="1"/>
</dbReference>
<name>A0A5J6MKN4_9PROT</name>
<evidence type="ECO:0000259" key="1">
    <source>
        <dbReference type="Pfam" id="PF00501"/>
    </source>
</evidence>
<evidence type="ECO:0000313" key="3">
    <source>
        <dbReference type="EMBL" id="QEX15306.1"/>
    </source>
</evidence>
<accession>A0A5J6MKN4</accession>
<dbReference type="Gene3D" id="3.30.300.30">
    <property type="match status" value="1"/>
</dbReference>
<dbReference type="InterPro" id="IPR045851">
    <property type="entry name" value="AMP-bd_C_sf"/>
</dbReference>
<dbReference type="GO" id="GO:0006631">
    <property type="term" value="P:fatty acid metabolic process"/>
    <property type="evidence" value="ECO:0007669"/>
    <property type="project" value="TreeGrafter"/>
</dbReference>
<dbReference type="PANTHER" id="PTHR43201">
    <property type="entry name" value="ACYL-COA SYNTHETASE"/>
    <property type="match status" value="1"/>
</dbReference>
<dbReference type="InterPro" id="IPR025110">
    <property type="entry name" value="AMP-bd_C"/>
</dbReference>
<feature type="domain" description="AMP-dependent synthetase/ligase" evidence="1">
    <location>
        <begin position="7"/>
        <end position="320"/>
    </location>
</feature>
<dbReference type="GO" id="GO:0031956">
    <property type="term" value="F:medium-chain fatty acid-CoA ligase activity"/>
    <property type="evidence" value="ECO:0007669"/>
    <property type="project" value="TreeGrafter"/>
</dbReference>
<dbReference type="InterPro" id="IPR020845">
    <property type="entry name" value="AMP-binding_CS"/>
</dbReference>
<dbReference type="Gene3D" id="3.40.50.12780">
    <property type="entry name" value="N-terminal domain of ligase-like"/>
    <property type="match status" value="1"/>
</dbReference>
<feature type="domain" description="AMP-binding enzyme C-terminal" evidence="2">
    <location>
        <begin position="371"/>
        <end position="446"/>
    </location>
</feature>